<keyword evidence="8" id="KW-1185">Reference proteome</keyword>
<dbReference type="InterPro" id="IPR028082">
    <property type="entry name" value="Peripla_BP_I"/>
</dbReference>
<dbReference type="EMBL" id="FNMZ01000008">
    <property type="protein sequence ID" value="SDX67067.1"/>
    <property type="molecule type" value="Genomic_DNA"/>
</dbReference>
<evidence type="ECO:0000313" key="8">
    <source>
        <dbReference type="Proteomes" id="UP000199118"/>
    </source>
</evidence>
<evidence type="ECO:0000256" key="4">
    <source>
        <dbReference type="ARBA" id="ARBA00022970"/>
    </source>
</evidence>
<dbReference type="Gene3D" id="3.40.50.2300">
    <property type="match status" value="2"/>
</dbReference>
<dbReference type="PANTHER" id="PTHR30483">
    <property type="entry name" value="LEUCINE-SPECIFIC-BINDING PROTEIN"/>
    <property type="match status" value="1"/>
</dbReference>
<name>A0A1H3DL27_9RHOB</name>
<dbReference type="GO" id="GO:0006865">
    <property type="term" value="P:amino acid transport"/>
    <property type="evidence" value="ECO:0007669"/>
    <property type="project" value="UniProtKB-KW"/>
</dbReference>
<feature type="domain" description="Leucine-binding protein" evidence="6">
    <location>
        <begin position="30"/>
        <end position="360"/>
    </location>
</feature>
<dbReference type="Proteomes" id="UP000199118">
    <property type="component" value="Unassembled WGS sequence"/>
</dbReference>
<dbReference type="InterPro" id="IPR028081">
    <property type="entry name" value="Leu-bd"/>
</dbReference>
<feature type="chain" id="PRO_5011501809" evidence="5">
    <location>
        <begin position="26"/>
        <end position="384"/>
    </location>
</feature>
<sequence>MTNFSRRTVLAMTGAALATPSLLRAQSGGTVKIGAMLPLSGPASIEGHQVLKGVEFAIKQANAAGGVFGKPVELAIEDDEANSTRGVTAVRKLIESENVPFIVGTYPTAVVVAANKVSKEYGVPMLSGGSTGAAGTEANTPGDPWFFRCWPDSNGQGHDTAMAIVNTFGAKKVAIIHDSSNYGTTLAAQVTRIVSDAGGEIVSNDSFNVGEADFSTMLTRIRTLKPDAVYIGGWAGDGATIVRQAAGVGLRTQFVGSGSMVSDDFIKLAGPASEGFAVATLYEPSTPNEKGKAFGEAFEAEYGHSAGTLNALGYDSTSIGIEALRRAGESDGRKVQEVLNNGMADFPIAMGPAGTTADYNEIGSVDFKNFIAVIKDGKRTLSGA</sequence>
<keyword evidence="4" id="KW-0029">Amino-acid transport</keyword>
<dbReference type="PRINTS" id="PR00337">
    <property type="entry name" value="LEUILEVALBP"/>
</dbReference>
<dbReference type="SUPFAM" id="SSF53822">
    <property type="entry name" value="Periplasmic binding protein-like I"/>
    <property type="match status" value="1"/>
</dbReference>
<keyword evidence="3 5" id="KW-0732">Signal</keyword>
<gene>
    <name evidence="7" type="ORF">SAMN05444336_10856</name>
</gene>
<dbReference type="STRING" id="356660.SAMN05444336_10856"/>
<dbReference type="AlphaFoldDB" id="A0A1H3DL27"/>
<dbReference type="PANTHER" id="PTHR30483:SF6">
    <property type="entry name" value="PERIPLASMIC BINDING PROTEIN OF ABC TRANSPORTER FOR NATURAL AMINO ACIDS"/>
    <property type="match status" value="1"/>
</dbReference>
<reference evidence="7 8" key="1">
    <citation type="submission" date="2016-10" db="EMBL/GenBank/DDBJ databases">
        <authorList>
            <person name="de Groot N.N."/>
        </authorList>
    </citation>
    <scope>NUCLEOTIDE SEQUENCE [LARGE SCALE GENOMIC DNA]</scope>
    <source>
        <strain evidence="7 8">DSM 17890</strain>
    </source>
</reference>
<evidence type="ECO:0000256" key="5">
    <source>
        <dbReference type="SAM" id="SignalP"/>
    </source>
</evidence>
<keyword evidence="2" id="KW-0813">Transport</keyword>
<dbReference type="InterPro" id="IPR000709">
    <property type="entry name" value="Leu_Ile_Val-bd"/>
</dbReference>
<organism evidence="7 8">
    <name type="scientific">Albimonas donghaensis</name>
    <dbReference type="NCBI Taxonomy" id="356660"/>
    <lineage>
        <taxon>Bacteria</taxon>
        <taxon>Pseudomonadati</taxon>
        <taxon>Pseudomonadota</taxon>
        <taxon>Alphaproteobacteria</taxon>
        <taxon>Rhodobacterales</taxon>
        <taxon>Paracoccaceae</taxon>
        <taxon>Albimonas</taxon>
    </lineage>
</organism>
<evidence type="ECO:0000313" key="7">
    <source>
        <dbReference type="EMBL" id="SDX67067.1"/>
    </source>
</evidence>
<evidence type="ECO:0000256" key="1">
    <source>
        <dbReference type="ARBA" id="ARBA00010062"/>
    </source>
</evidence>
<proteinExistence type="inferred from homology"/>
<evidence type="ECO:0000259" key="6">
    <source>
        <dbReference type="Pfam" id="PF13458"/>
    </source>
</evidence>
<dbReference type="InterPro" id="IPR051010">
    <property type="entry name" value="BCAA_transport"/>
</dbReference>
<evidence type="ECO:0000256" key="3">
    <source>
        <dbReference type="ARBA" id="ARBA00022729"/>
    </source>
</evidence>
<evidence type="ECO:0000256" key="2">
    <source>
        <dbReference type="ARBA" id="ARBA00022448"/>
    </source>
</evidence>
<dbReference type="RefSeq" id="WP_176954801.1">
    <property type="nucleotide sequence ID" value="NZ_FNMZ01000008.1"/>
</dbReference>
<comment type="similarity">
    <text evidence="1">Belongs to the leucine-binding protein family.</text>
</comment>
<dbReference type="Pfam" id="PF13458">
    <property type="entry name" value="Peripla_BP_6"/>
    <property type="match status" value="1"/>
</dbReference>
<protein>
    <submittedName>
        <fullName evidence="7">Amino acid/amide ABC transporter substrate-binding protein, HAAT family</fullName>
    </submittedName>
</protein>
<feature type="signal peptide" evidence="5">
    <location>
        <begin position="1"/>
        <end position="25"/>
    </location>
</feature>
<accession>A0A1H3DL27</accession>